<comment type="similarity">
    <text evidence="1">Belongs to the UPF0311 family.</text>
</comment>
<sequence length="150" mass="16525">MLTAQPIFTIRCELEGIMSLGQTPLGERRIINILGGPVTGPKLNGRVLPGGADWQIIRADGAADIQARYTIETDAGARILVSSEGLRHGPPEVMARLARGENVDPTLYYFRTVMRFETAEPAVDWMNRILAIAHGQREARAVKLDVYEVL</sequence>
<organism evidence="2 3">
    <name type="scientific">Pseudolabrys taiwanensis</name>
    <dbReference type="NCBI Taxonomy" id="331696"/>
    <lineage>
        <taxon>Bacteria</taxon>
        <taxon>Pseudomonadati</taxon>
        <taxon>Pseudomonadota</taxon>
        <taxon>Alphaproteobacteria</taxon>
        <taxon>Hyphomicrobiales</taxon>
        <taxon>Xanthobacteraceae</taxon>
        <taxon>Pseudolabrys</taxon>
    </lineage>
</organism>
<dbReference type="PANTHER" id="PTHR37315:SF1">
    <property type="entry name" value="UPF0311 PROTEIN BLR7842"/>
    <property type="match status" value="1"/>
</dbReference>
<proteinExistence type="inferred from homology"/>
<dbReference type="KEGG" id="ptaw:DW352_17115"/>
<reference evidence="2 3" key="1">
    <citation type="submission" date="2018-07" db="EMBL/GenBank/DDBJ databases">
        <authorList>
            <person name="Quirk P.G."/>
            <person name="Krulwich T.A."/>
        </authorList>
    </citation>
    <scope>NUCLEOTIDE SEQUENCE [LARGE SCALE GENOMIC DNA]</scope>
    <source>
        <strain evidence="2 3">CC-BB4</strain>
    </source>
</reference>
<name>A0A345ZYU6_9HYPH</name>
<evidence type="ECO:0000256" key="1">
    <source>
        <dbReference type="HAMAP-Rule" id="MF_00775"/>
    </source>
</evidence>
<dbReference type="PANTHER" id="PTHR37315">
    <property type="entry name" value="UPF0311 PROTEIN BLR7842"/>
    <property type="match status" value="1"/>
</dbReference>
<gene>
    <name evidence="2" type="ORF">DW352_17115</name>
</gene>
<evidence type="ECO:0000313" key="3">
    <source>
        <dbReference type="Proteomes" id="UP000254889"/>
    </source>
</evidence>
<dbReference type="RefSeq" id="WP_115692472.1">
    <property type="nucleotide sequence ID" value="NZ_CP031417.1"/>
</dbReference>
<dbReference type="Proteomes" id="UP000254889">
    <property type="component" value="Chromosome"/>
</dbReference>
<dbReference type="OrthoDB" id="5294829at2"/>
<evidence type="ECO:0000313" key="2">
    <source>
        <dbReference type="EMBL" id="AXK82093.1"/>
    </source>
</evidence>
<dbReference type="AlphaFoldDB" id="A0A345ZYU6"/>
<accession>A0A345ZYU6</accession>
<dbReference type="InterPro" id="IPR020915">
    <property type="entry name" value="UPF0311"/>
</dbReference>
<protein>
    <recommendedName>
        <fullName evidence="1">UPF0311 protein DW352_17115</fullName>
    </recommendedName>
</protein>
<keyword evidence="3" id="KW-1185">Reference proteome</keyword>
<dbReference type="Gene3D" id="2.40.160.20">
    <property type="match status" value="1"/>
</dbReference>
<dbReference type="Pfam" id="PF11578">
    <property type="entry name" value="DUF3237"/>
    <property type="match status" value="1"/>
</dbReference>
<dbReference type="HAMAP" id="MF_00775">
    <property type="entry name" value="UPF0311"/>
    <property type="match status" value="1"/>
</dbReference>
<dbReference type="EMBL" id="CP031417">
    <property type="protein sequence ID" value="AXK82093.1"/>
    <property type="molecule type" value="Genomic_DNA"/>
</dbReference>